<protein>
    <recommendedName>
        <fullName evidence="4">F-box domain-containing protein</fullName>
    </recommendedName>
</protein>
<evidence type="ECO:0000313" key="2">
    <source>
        <dbReference type="EMBL" id="KAK6952786.1"/>
    </source>
</evidence>
<dbReference type="Proteomes" id="UP001369815">
    <property type="component" value="Unassembled WGS sequence"/>
</dbReference>
<dbReference type="AlphaFoldDB" id="A0AAX6MJZ2"/>
<evidence type="ECO:0000313" key="3">
    <source>
        <dbReference type="Proteomes" id="UP001369815"/>
    </source>
</evidence>
<sequence>MKSLLTQLRHPGSARASSSSSRGMKLDIMHVLIIAYLEPKDIDAGLSACRYWRSVWLSDEIWPKLARRWFPGLENHIRNSATGGQDLGEMFRNILHKIQRRMSGRFASALHHQMCLGSDRFFTLSKDVSEREGGVHCYDDVDDLELDDGTYFPRFMMYNNGRIAWWPEAYVLPYFAVVDDLRTRKRRAYIFPNHRGEKQGFKTAMSGKLLLMGRGRTLHAWHLELDRLHSTRVPEEFVRCIAEGETVLIVTKNAELFIWRFDREPEHIDVTGCYIKGPLGTSHIYDFTPGQLVSSHNAGSRLVQNGMLLDFIISPTEDNVFFVITLTPAPKKQLRVHEIRNGVPAETYSLDRSTCPDSTMETLDFTNLRWEKVDSYGGYCLMQAIFPAAQSLNPAAHETACYPMGDSLISVCFNIYTKSFTIPHYHHSSHRSACQIWNDRIAATDTDNALGPILSLPPCGGTERPCDKSRLTPVYTTIPSGRGGLCRRRRVSSEKNGFESVGADFALDSNPQYDRASAENANAVSSLVSGVKRLVGDDDFLVLIIRQSYTVWSFGNEIAEKPLERGRKSWRNLIR</sequence>
<gene>
    <name evidence="2" type="ORF">Daesc_005080</name>
</gene>
<evidence type="ECO:0000256" key="1">
    <source>
        <dbReference type="SAM" id="MobiDB-lite"/>
    </source>
</evidence>
<accession>A0AAX6MJZ2</accession>
<dbReference type="InterPro" id="IPR036047">
    <property type="entry name" value="F-box-like_dom_sf"/>
</dbReference>
<evidence type="ECO:0008006" key="4">
    <source>
        <dbReference type="Google" id="ProtNLM"/>
    </source>
</evidence>
<keyword evidence="3" id="KW-1185">Reference proteome</keyword>
<organism evidence="2 3">
    <name type="scientific">Daldinia eschscholtzii</name>
    <dbReference type="NCBI Taxonomy" id="292717"/>
    <lineage>
        <taxon>Eukaryota</taxon>
        <taxon>Fungi</taxon>
        <taxon>Dikarya</taxon>
        <taxon>Ascomycota</taxon>
        <taxon>Pezizomycotina</taxon>
        <taxon>Sordariomycetes</taxon>
        <taxon>Xylariomycetidae</taxon>
        <taxon>Xylariales</taxon>
        <taxon>Hypoxylaceae</taxon>
        <taxon>Daldinia</taxon>
    </lineage>
</organism>
<proteinExistence type="predicted"/>
<name>A0AAX6MJZ2_9PEZI</name>
<dbReference type="SUPFAM" id="SSF81383">
    <property type="entry name" value="F-box domain"/>
    <property type="match status" value="1"/>
</dbReference>
<dbReference type="EMBL" id="JBANMG010000005">
    <property type="protein sequence ID" value="KAK6952786.1"/>
    <property type="molecule type" value="Genomic_DNA"/>
</dbReference>
<comment type="caution">
    <text evidence="2">The sequence shown here is derived from an EMBL/GenBank/DDBJ whole genome shotgun (WGS) entry which is preliminary data.</text>
</comment>
<reference evidence="2 3" key="1">
    <citation type="journal article" date="2024" name="Front Chem Biol">
        <title>Unveiling the potential of Daldinia eschscholtzii MFLUCC 19-0629 through bioactivity and bioinformatics studies for enhanced sustainable agriculture production.</title>
        <authorList>
            <person name="Brooks S."/>
            <person name="Weaver J.A."/>
            <person name="Klomchit A."/>
            <person name="Alharthi S.A."/>
            <person name="Onlamun T."/>
            <person name="Nurani R."/>
            <person name="Vong T.K."/>
            <person name="Alberti F."/>
            <person name="Greco C."/>
        </authorList>
    </citation>
    <scope>NUCLEOTIDE SEQUENCE [LARGE SCALE GENOMIC DNA]</scope>
    <source>
        <strain evidence="2">MFLUCC 19-0629</strain>
    </source>
</reference>
<feature type="region of interest" description="Disordered" evidence="1">
    <location>
        <begin position="1"/>
        <end position="20"/>
    </location>
</feature>